<dbReference type="Gene3D" id="3.20.20.80">
    <property type="entry name" value="Glycosidases"/>
    <property type="match status" value="2"/>
</dbReference>
<dbReference type="Proteomes" id="UP000261620">
    <property type="component" value="Unplaced"/>
</dbReference>
<dbReference type="InterPro" id="IPR017853">
    <property type="entry name" value="GH"/>
</dbReference>
<keyword evidence="1" id="KW-0812">Transmembrane</keyword>
<keyword evidence="4" id="KW-1185">Reference proteome</keyword>
<dbReference type="InterPro" id="IPR001223">
    <property type="entry name" value="Glyco_hydro18_cat"/>
</dbReference>
<keyword evidence="1" id="KW-1133">Transmembrane helix</keyword>
<feature type="transmembrane region" description="Helical" evidence="1">
    <location>
        <begin position="279"/>
        <end position="296"/>
    </location>
</feature>
<evidence type="ECO:0000259" key="2">
    <source>
        <dbReference type="PROSITE" id="PS51910"/>
    </source>
</evidence>
<dbReference type="SUPFAM" id="SSF51445">
    <property type="entry name" value="(Trans)glycosidases"/>
    <property type="match status" value="1"/>
</dbReference>
<dbReference type="InterPro" id="IPR050314">
    <property type="entry name" value="Glycosyl_Hydrlase_18"/>
</dbReference>
<reference evidence="3" key="1">
    <citation type="submission" date="2025-08" db="UniProtKB">
        <authorList>
            <consortium name="Ensembl"/>
        </authorList>
    </citation>
    <scope>IDENTIFICATION</scope>
</reference>
<organism evidence="3 4">
    <name type="scientific">Mola mola</name>
    <name type="common">Ocean sunfish</name>
    <name type="synonym">Tetraodon mola</name>
    <dbReference type="NCBI Taxonomy" id="94237"/>
    <lineage>
        <taxon>Eukaryota</taxon>
        <taxon>Metazoa</taxon>
        <taxon>Chordata</taxon>
        <taxon>Craniata</taxon>
        <taxon>Vertebrata</taxon>
        <taxon>Euteleostomi</taxon>
        <taxon>Actinopterygii</taxon>
        <taxon>Neopterygii</taxon>
        <taxon>Teleostei</taxon>
        <taxon>Neoteleostei</taxon>
        <taxon>Acanthomorphata</taxon>
        <taxon>Eupercaria</taxon>
        <taxon>Tetraodontiformes</taxon>
        <taxon>Molidae</taxon>
        <taxon>Mola</taxon>
    </lineage>
</organism>
<sequence length="313" mass="35715">LSEAYEADSNGGSNAQLMPSAAVKLRFQFVYFLLHIILYLDFISVKTYDLHDGQDGVTAHQSSLYTENNAYIDYIVRYWLDREAPAGKILLGFMIILVRRPASPGPYTQQIALLYRTCSFLRVAYTMKGNHWVRFDNQRSYEAKVQYTTWPRKHLGDAAVWTLDMDDFSGQFCGHVPLPTTFSSTSKWGKTSPPSLSTQSTQQQLTTAKLDIGCFQNITVVYPVSSFCTHRAHGLYLASHKPKMFYRCVQSKMYVRKCQALRTEPSSVATISPLKDMNIVGFLLASLLCLWGNWWFNLHSLLTIGRRLSYPLR</sequence>
<protein>
    <recommendedName>
        <fullName evidence="2">GH18 domain-containing protein</fullName>
    </recommendedName>
</protein>
<keyword evidence="1" id="KW-0472">Membrane</keyword>
<dbReference type="Ensembl" id="ENSMMOT00000012755.1">
    <property type="protein sequence ID" value="ENSMMOP00000012550.1"/>
    <property type="gene ID" value="ENSMMOG00000009656.1"/>
</dbReference>
<evidence type="ECO:0000256" key="1">
    <source>
        <dbReference type="SAM" id="Phobius"/>
    </source>
</evidence>
<dbReference type="GO" id="GO:0005975">
    <property type="term" value="P:carbohydrate metabolic process"/>
    <property type="evidence" value="ECO:0007669"/>
    <property type="project" value="InterPro"/>
</dbReference>
<dbReference type="GO" id="GO:0005576">
    <property type="term" value="C:extracellular region"/>
    <property type="evidence" value="ECO:0007669"/>
    <property type="project" value="TreeGrafter"/>
</dbReference>
<dbReference type="PANTHER" id="PTHR11177">
    <property type="entry name" value="CHITINASE"/>
    <property type="match status" value="1"/>
</dbReference>
<dbReference type="PANTHER" id="PTHR11177:SF248">
    <property type="entry name" value="CHITOTRIOSIDASE-1"/>
    <property type="match status" value="1"/>
</dbReference>
<reference evidence="3" key="2">
    <citation type="submission" date="2025-09" db="UniProtKB">
        <authorList>
            <consortium name="Ensembl"/>
        </authorList>
    </citation>
    <scope>IDENTIFICATION</scope>
</reference>
<dbReference type="STRING" id="94237.ENSMMOP00000012550"/>
<evidence type="ECO:0000313" key="3">
    <source>
        <dbReference type="Ensembl" id="ENSMMOP00000012550.1"/>
    </source>
</evidence>
<feature type="domain" description="GH18" evidence="2">
    <location>
        <begin position="1"/>
        <end position="191"/>
    </location>
</feature>
<name>A0A3Q4B4S0_MOLML</name>
<dbReference type="AlphaFoldDB" id="A0A3Q4B4S0"/>
<proteinExistence type="predicted"/>
<dbReference type="Pfam" id="PF00704">
    <property type="entry name" value="Glyco_hydro_18"/>
    <property type="match status" value="1"/>
</dbReference>
<dbReference type="PROSITE" id="PS51910">
    <property type="entry name" value="GH18_2"/>
    <property type="match status" value="1"/>
</dbReference>
<accession>A0A3Q4B4S0</accession>
<evidence type="ECO:0000313" key="4">
    <source>
        <dbReference type="Proteomes" id="UP000261620"/>
    </source>
</evidence>